<evidence type="ECO:0000256" key="3">
    <source>
        <dbReference type="ARBA" id="ARBA00022722"/>
    </source>
</evidence>
<keyword evidence="7" id="KW-0346">Stress response</keyword>
<reference evidence="8 9" key="1">
    <citation type="submission" date="2021-03" db="EMBL/GenBank/DDBJ databases">
        <title>Genomic Encyclopedia of Type Strains, Phase IV (KMG-IV): sequencing the most valuable type-strain genomes for metagenomic binning, comparative biology and taxonomic classification.</title>
        <authorList>
            <person name="Goeker M."/>
        </authorList>
    </citation>
    <scope>NUCLEOTIDE SEQUENCE [LARGE SCALE GENOMIC DNA]</scope>
    <source>
        <strain evidence="8 9">DSM 24738</strain>
    </source>
</reference>
<evidence type="ECO:0000256" key="7">
    <source>
        <dbReference type="ARBA" id="ARBA00023016"/>
    </source>
</evidence>
<gene>
    <name evidence="8" type="ORF">J2Z37_005157</name>
</gene>
<evidence type="ECO:0000313" key="9">
    <source>
        <dbReference type="Proteomes" id="UP001519343"/>
    </source>
</evidence>
<keyword evidence="3" id="KW-0540">Nuclease</keyword>
<sequence>MKAYSSRDLMGLVEADGWELVRIKGDHYQFKHPKKAGLVTIPHPKKNLPLRTQKSILKQAGLLEIL</sequence>
<dbReference type="Pfam" id="PF07927">
    <property type="entry name" value="HicA_toxin"/>
    <property type="match status" value="1"/>
</dbReference>
<proteinExistence type="inferred from homology"/>
<evidence type="ECO:0000256" key="2">
    <source>
        <dbReference type="ARBA" id="ARBA00022649"/>
    </source>
</evidence>
<keyword evidence="6" id="KW-0694">RNA-binding</keyword>
<comment type="similarity">
    <text evidence="1">Belongs to the HicA mRNA interferase family.</text>
</comment>
<keyword evidence="5" id="KW-0378">Hydrolase</keyword>
<dbReference type="SUPFAM" id="SSF54786">
    <property type="entry name" value="YcfA/nrd intein domain"/>
    <property type="match status" value="1"/>
</dbReference>
<name>A0ABS4GYC8_9BACL</name>
<comment type="caution">
    <text evidence="8">The sequence shown here is derived from an EMBL/GenBank/DDBJ whole genome shotgun (WGS) entry which is preliminary data.</text>
</comment>
<dbReference type="RefSeq" id="WP_209813071.1">
    <property type="nucleotide sequence ID" value="NZ_JAGGKT010000043.1"/>
</dbReference>
<dbReference type="InterPro" id="IPR038570">
    <property type="entry name" value="HicA_sf"/>
</dbReference>
<keyword evidence="9" id="KW-1185">Reference proteome</keyword>
<keyword evidence="4" id="KW-0255">Endonuclease</keyword>
<evidence type="ECO:0000256" key="5">
    <source>
        <dbReference type="ARBA" id="ARBA00022801"/>
    </source>
</evidence>
<accession>A0ABS4GYC8</accession>
<evidence type="ECO:0000256" key="4">
    <source>
        <dbReference type="ARBA" id="ARBA00022759"/>
    </source>
</evidence>
<protein>
    <submittedName>
        <fullName evidence="8">RNA binding protein YcfA (HicA-like mRNA interferase family)</fullName>
    </submittedName>
</protein>
<evidence type="ECO:0000256" key="1">
    <source>
        <dbReference type="ARBA" id="ARBA00006620"/>
    </source>
</evidence>
<keyword evidence="2" id="KW-1277">Toxin-antitoxin system</keyword>
<dbReference type="Gene3D" id="3.30.920.30">
    <property type="entry name" value="Hypothetical protein"/>
    <property type="match status" value="1"/>
</dbReference>
<evidence type="ECO:0000256" key="6">
    <source>
        <dbReference type="ARBA" id="ARBA00022884"/>
    </source>
</evidence>
<evidence type="ECO:0000313" key="8">
    <source>
        <dbReference type="EMBL" id="MBP1935112.1"/>
    </source>
</evidence>
<dbReference type="InterPro" id="IPR012933">
    <property type="entry name" value="HicA_mRNA_interferase"/>
</dbReference>
<organism evidence="8 9">
    <name type="scientific">Ammoniphilus resinae</name>
    <dbReference type="NCBI Taxonomy" id="861532"/>
    <lineage>
        <taxon>Bacteria</taxon>
        <taxon>Bacillati</taxon>
        <taxon>Bacillota</taxon>
        <taxon>Bacilli</taxon>
        <taxon>Bacillales</taxon>
        <taxon>Paenibacillaceae</taxon>
        <taxon>Aneurinibacillus group</taxon>
        <taxon>Ammoniphilus</taxon>
    </lineage>
</organism>
<dbReference type="Proteomes" id="UP001519343">
    <property type="component" value="Unassembled WGS sequence"/>
</dbReference>
<dbReference type="EMBL" id="JAGGKT010000043">
    <property type="protein sequence ID" value="MBP1935112.1"/>
    <property type="molecule type" value="Genomic_DNA"/>
</dbReference>